<keyword evidence="4" id="KW-1185">Reference proteome</keyword>
<dbReference type="AlphaFoldDB" id="A0A9C7PS19"/>
<feature type="coiled-coil region" evidence="1">
    <location>
        <begin position="324"/>
        <end position="365"/>
    </location>
</feature>
<comment type="caution">
    <text evidence="3">The sequence shown here is derived from an EMBL/GenBank/DDBJ whole genome shotgun (WGS) entry which is preliminary data.</text>
</comment>
<organism evidence="3 4">
    <name type="scientific">Galdieria partita</name>
    <dbReference type="NCBI Taxonomy" id="83374"/>
    <lineage>
        <taxon>Eukaryota</taxon>
        <taxon>Rhodophyta</taxon>
        <taxon>Bangiophyceae</taxon>
        <taxon>Galdieriales</taxon>
        <taxon>Galdieriaceae</taxon>
        <taxon>Galdieria</taxon>
    </lineage>
</organism>
<proteinExistence type="predicted"/>
<keyword evidence="1" id="KW-0175">Coiled coil</keyword>
<dbReference type="OrthoDB" id="10298689at2759"/>
<feature type="compositionally biased region" description="Basic and acidic residues" evidence="2">
    <location>
        <begin position="304"/>
        <end position="321"/>
    </location>
</feature>
<sequence>MTLRTSHSFSLRWVERAIAVLDAAGSTFITSAQLAGWWNQEPSNTQKNIPVEQKEPSDLLIETNSSPLWGSEVVSSQVEEDREWVVSESSARLYSLLCEEEEGKRAQIDLSLYDEWDVLGALAMWLRERWKRIVPASTRGELVDAAITFYEKNYSDGARAKLFSCVTKLEVEALTILRTVAGAVVRSESAGYVDSTLNSLAERYRNKTNWEDRNAGVELIIGPLMFMPYCSRTVDSSGSVLEEQVGNPIASSMAILLFAKVYSQVLFKTNHSKGFLGPNVVSHIPLIEGVKEKKPNISFLSRFSKKEESQPRSTDTEEKNMTIRGSVETKLESMRTKMEQLQKEVDNLKEELHRMQQANNGRVEEISETFDFWTQLLLSETRASLSLERSAREKLEKRVHYLEEIVREKVPEKALLVNRPVVGSSQPNDTKEASYHVDSNEQTRHKKETESQDDDLFQAFQEAVGVSLSLDTRGNGKHSTDANNNSDVKNYPNTKTFKVVNGKQSQSLIDSGSNCAS</sequence>
<name>A0A9C7PS19_9RHOD</name>
<feature type="compositionally biased region" description="Polar residues" evidence="2">
    <location>
        <begin position="481"/>
        <end position="517"/>
    </location>
</feature>
<feature type="compositionally biased region" description="Basic and acidic residues" evidence="2">
    <location>
        <begin position="429"/>
        <end position="450"/>
    </location>
</feature>
<dbReference type="Proteomes" id="UP001061958">
    <property type="component" value="Unassembled WGS sequence"/>
</dbReference>
<dbReference type="EMBL" id="BQMJ01000005">
    <property type="protein sequence ID" value="GJQ08942.1"/>
    <property type="molecule type" value="Genomic_DNA"/>
</dbReference>
<evidence type="ECO:0000256" key="2">
    <source>
        <dbReference type="SAM" id="MobiDB-lite"/>
    </source>
</evidence>
<feature type="region of interest" description="Disordered" evidence="2">
    <location>
        <begin position="302"/>
        <end position="321"/>
    </location>
</feature>
<evidence type="ECO:0000313" key="4">
    <source>
        <dbReference type="Proteomes" id="UP001061958"/>
    </source>
</evidence>
<accession>A0A9C7PS19</accession>
<reference evidence="3" key="1">
    <citation type="journal article" date="2022" name="Proc. Natl. Acad. Sci. U.S.A.">
        <title>Life cycle and functional genomics of the unicellular red alga Galdieria for elucidating algal and plant evolution and industrial use.</title>
        <authorList>
            <person name="Hirooka S."/>
            <person name="Itabashi T."/>
            <person name="Ichinose T.M."/>
            <person name="Onuma R."/>
            <person name="Fujiwara T."/>
            <person name="Yamashita S."/>
            <person name="Jong L.W."/>
            <person name="Tomita R."/>
            <person name="Iwane A.H."/>
            <person name="Miyagishima S.Y."/>
        </authorList>
    </citation>
    <scope>NUCLEOTIDE SEQUENCE</scope>
    <source>
        <strain evidence="3">NBRC 102759</strain>
    </source>
</reference>
<protein>
    <submittedName>
        <fullName evidence="3">Uncharacterized protein</fullName>
    </submittedName>
</protein>
<feature type="region of interest" description="Disordered" evidence="2">
    <location>
        <begin position="469"/>
        <end position="517"/>
    </location>
</feature>
<evidence type="ECO:0000256" key="1">
    <source>
        <dbReference type="SAM" id="Coils"/>
    </source>
</evidence>
<gene>
    <name evidence="3" type="ORF">GpartN1_g733.t1</name>
</gene>
<evidence type="ECO:0000313" key="3">
    <source>
        <dbReference type="EMBL" id="GJQ08942.1"/>
    </source>
</evidence>
<reference evidence="3" key="2">
    <citation type="submission" date="2022-01" db="EMBL/GenBank/DDBJ databases">
        <authorList>
            <person name="Hirooka S."/>
            <person name="Miyagishima S.Y."/>
        </authorList>
    </citation>
    <scope>NUCLEOTIDE SEQUENCE</scope>
    <source>
        <strain evidence="3">NBRC 102759</strain>
    </source>
</reference>
<feature type="region of interest" description="Disordered" evidence="2">
    <location>
        <begin position="419"/>
        <end position="451"/>
    </location>
</feature>